<evidence type="ECO:0000256" key="2">
    <source>
        <dbReference type="SAM" id="MobiDB-lite"/>
    </source>
</evidence>
<feature type="coiled-coil region" evidence="1">
    <location>
        <begin position="235"/>
        <end position="269"/>
    </location>
</feature>
<protein>
    <submittedName>
        <fullName evidence="3">PAC2 family protein</fullName>
    </submittedName>
</protein>
<dbReference type="Gene3D" id="3.40.50.10900">
    <property type="entry name" value="PAC-like subunit"/>
    <property type="match status" value="1"/>
</dbReference>
<reference evidence="3 4" key="1">
    <citation type="journal article" date="2016" name="Int. J. Syst. Evol. Microbiol.">
        <title>Dermabacter jinjuensis sp. nov., a novel species of the genus Dermabacter isolated from a clinical specimen.</title>
        <authorList>
            <person name="Park Y.K."/>
            <person name="Lee K.M."/>
            <person name="Lee W.K."/>
            <person name="Cho M.J."/>
            <person name="Lee H.S."/>
            <person name="Cho Y.G."/>
            <person name="Lee Y.C."/>
            <person name="Lee W.K."/>
            <person name="Seong W.K."/>
            <person name="Hwang K.J."/>
        </authorList>
    </citation>
    <scope>NUCLEOTIDE SEQUENCE [LARGE SCALE GENOMIC DNA]</scope>
    <source>
        <strain evidence="3 4">32T</strain>
    </source>
</reference>
<dbReference type="SUPFAM" id="SSF159659">
    <property type="entry name" value="Cgl1923-like"/>
    <property type="match status" value="1"/>
</dbReference>
<accession>A0ABM6PLK8</accession>
<organism evidence="3 4">
    <name type="scientific">Dermabacter jinjuensis</name>
    <dbReference type="NCBI Taxonomy" id="1667168"/>
    <lineage>
        <taxon>Bacteria</taxon>
        <taxon>Bacillati</taxon>
        <taxon>Actinomycetota</taxon>
        <taxon>Actinomycetes</taxon>
        <taxon>Micrococcales</taxon>
        <taxon>Dermabacteraceae</taxon>
        <taxon>Dermabacter</taxon>
    </lineage>
</organism>
<evidence type="ECO:0000313" key="3">
    <source>
        <dbReference type="EMBL" id="ATH96585.1"/>
    </source>
</evidence>
<gene>
    <name evidence="3" type="ORF">COP05_05390</name>
</gene>
<dbReference type="EMBL" id="CP023482">
    <property type="protein sequence ID" value="ATH96585.1"/>
    <property type="molecule type" value="Genomic_DNA"/>
</dbReference>
<keyword evidence="1" id="KW-0175">Coiled coil</keyword>
<dbReference type="Proteomes" id="UP000815698">
    <property type="component" value="Chromosome"/>
</dbReference>
<feature type="compositionally biased region" description="Acidic residues" evidence="2">
    <location>
        <begin position="307"/>
        <end position="325"/>
    </location>
</feature>
<keyword evidence="4" id="KW-1185">Reference proteome</keyword>
<sequence length="325" mass="35592">MHIRRFSVLDPTTLFSYERDVDSRSLHASTLVVTLGSFVDSGRVQEKLDEFITDNYPNRIVGTFDSDQVIDYTAVRPPISLEQDHLTGYSSPALTLREVSPEGEAPFLLLSGPEPNFQWERVAHAVRIIVEQLGVTRTLVATSFPGATPHTRPVAVSRYAGDPKDLVLASPFPGTIEMRASFPALLIVRMAEAGHPIIGLAAHVPSYAHEIEYYPALPALFTALDIEGGPAFTPNKKLEEKIAEVREALDQSAAENEQLASLIKGFEDNYSRMDGMVQHLTPGADTPLPGAENLTTEVEDFLKEILDEPENTDEEGEDPGPDSIG</sequence>
<dbReference type="Pfam" id="PF09754">
    <property type="entry name" value="PAC2"/>
    <property type="match status" value="1"/>
</dbReference>
<dbReference type="InterPro" id="IPR038389">
    <property type="entry name" value="PSMG2_sf"/>
</dbReference>
<evidence type="ECO:0000313" key="4">
    <source>
        <dbReference type="Proteomes" id="UP000815698"/>
    </source>
</evidence>
<evidence type="ECO:0000256" key="1">
    <source>
        <dbReference type="SAM" id="Coils"/>
    </source>
</evidence>
<feature type="region of interest" description="Disordered" evidence="2">
    <location>
        <begin position="305"/>
        <end position="325"/>
    </location>
</feature>
<name>A0ABM6PLK8_9MICO</name>
<proteinExistence type="predicted"/>
<dbReference type="InterPro" id="IPR019151">
    <property type="entry name" value="Proteasome_assmbl_chaperone_2"/>
</dbReference>